<comment type="caution">
    <text evidence="1">The sequence shown here is derived from an EMBL/GenBank/DDBJ whole genome shotgun (WGS) entry which is preliminary data.</text>
</comment>
<reference evidence="1 2" key="1">
    <citation type="submission" date="2017-09" db="EMBL/GenBank/DDBJ databases">
        <title>Bacterial strain isolated from the female urinary microbiota.</title>
        <authorList>
            <person name="Thomas-White K."/>
            <person name="Kumar N."/>
            <person name="Forster S."/>
            <person name="Putonti C."/>
            <person name="Lawley T."/>
            <person name="Wolfe A.J."/>
        </authorList>
    </citation>
    <scope>NUCLEOTIDE SEQUENCE [LARGE SCALE GENOMIC DNA]</scope>
    <source>
        <strain evidence="1 2">UMB0249</strain>
    </source>
</reference>
<name>A0A2N6TJH4_FUSNU</name>
<dbReference type="EMBL" id="PNHC01000004">
    <property type="protein sequence ID" value="PMC69455.1"/>
    <property type="molecule type" value="Genomic_DNA"/>
</dbReference>
<dbReference type="RefSeq" id="WP_032839060.1">
    <property type="nucleotide sequence ID" value="NZ_PNHC01000004.1"/>
</dbReference>
<dbReference type="Proteomes" id="UP000235733">
    <property type="component" value="Unassembled WGS sequence"/>
</dbReference>
<accession>A0A2N6TJH4</accession>
<proteinExistence type="predicted"/>
<organism evidence="1 2">
    <name type="scientific">Fusobacterium nucleatum</name>
    <dbReference type="NCBI Taxonomy" id="851"/>
    <lineage>
        <taxon>Bacteria</taxon>
        <taxon>Fusobacteriati</taxon>
        <taxon>Fusobacteriota</taxon>
        <taxon>Fusobacteriia</taxon>
        <taxon>Fusobacteriales</taxon>
        <taxon>Fusobacteriaceae</taxon>
        <taxon>Fusobacterium</taxon>
    </lineage>
</organism>
<evidence type="ECO:0000313" key="1">
    <source>
        <dbReference type="EMBL" id="PMC69455.1"/>
    </source>
</evidence>
<sequence length="203" mass="24096">MIRIKKITEEKEVKIIIDPYISLWLYFGENINFTKTFKISDYKKNILIIKNNIYTNEIYEICLISSNKAIFFNEISYNSINVRKSIGLPEVYDKKNKSKYGDGIYNNFKILYTRDTIKIEFTNIVNNYSKILKKIIKNKDVFFETNKNGVILSITLTNLSNKVIENMLRVLEAEVPLEFFKKNYTEQENEYILLNDPLKKQRP</sequence>
<evidence type="ECO:0000313" key="2">
    <source>
        <dbReference type="Proteomes" id="UP000235733"/>
    </source>
</evidence>
<gene>
    <name evidence="1" type="ORF">CJ209_06405</name>
</gene>
<protein>
    <submittedName>
        <fullName evidence="1">Uncharacterized protein</fullName>
    </submittedName>
</protein>
<dbReference type="AlphaFoldDB" id="A0A2N6TJH4"/>